<evidence type="ECO:0000256" key="3">
    <source>
        <dbReference type="ARBA" id="ARBA00038335"/>
    </source>
</evidence>
<dbReference type="AlphaFoldDB" id="A0A3N4ISL0"/>
<reference evidence="6 7" key="1">
    <citation type="journal article" date="2018" name="Nat. Ecol. Evol.">
        <title>Pezizomycetes genomes reveal the molecular basis of ectomycorrhizal truffle lifestyle.</title>
        <authorList>
            <person name="Murat C."/>
            <person name="Payen T."/>
            <person name="Noel B."/>
            <person name="Kuo A."/>
            <person name="Morin E."/>
            <person name="Chen J."/>
            <person name="Kohler A."/>
            <person name="Krizsan K."/>
            <person name="Balestrini R."/>
            <person name="Da Silva C."/>
            <person name="Montanini B."/>
            <person name="Hainaut M."/>
            <person name="Levati E."/>
            <person name="Barry K.W."/>
            <person name="Belfiori B."/>
            <person name="Cichocki N."/>
            <person name="Clum A."/>
            <person name="Dockter R.B."/>
            <person name="Fauchery L."/>
            <person name="Guy J."/>
            <person name="Iotti M."/>
            <person name="Le Tacon F."/>
            <person name="Lindquist E.A."/>
            <person name="Lipzen A."/>
            <person name="Malagnac F."/>
            <person name="Mello A."/>
            <person name="Molinier V."/>
            <person name="Miyauchi S."/>
            <person name="Poulain J."/>
            <person name="Riccioni C."/>
            <person name="Rubini A."/>
            <person name="Sitrit Y."/>
            <person name="Splivallo R."/>
            <person name="Traeger S."/>
            <person name="Wang M."/>
            <person name="Zifcakova L."/>
            <person name="Wipf D."/>
            <person name="Zambonelli A."/>
            <person name="Paolocci F."/>
            <person name="Nowrousian M."/>
            <person name="Ottonello S."/>
            <person name="Baldrian P."/>
            <person name="Spatafora J.W."/>
            <person name="Henrissat B."/>
            <person name="Nagy L.G."/>
            <person name="Aury J.M."/>
            <person name="Wincker P."/>
            <person name="Grigoriev I.V."/>
            <person name="Bonfante P."/>
            <person name="Martin F.M."/>
        </authorList>
    </citation>
    <scope>NUCLEOTIDE SEQUENCE [LARGE SCALE GENOMIC DNA]</scope>
    <source>
        <strain evidence="6 7">RN42</strain>
    </source>
</reference>
<dbReference type="PANTHER" id="PTHR44267">
    <property type="entry name" value="WD REPEAT-CONTAINING PROTEIN 43"/>
    <property type="match status" value="1"/>
</dbReference>
<evidence type="ECO:0000256" key="2">
    <source>
        <dbReference type="ARBA" id="ARBA00023242"/>
    </source>
</evidence>
<dbReference type="EMBL" id="ML119647">
    <property type="protein sequence ID" value="RPA87200.1"/>
    <property type="molecule type" value="Genomic_DNA"/>
</dbReference>
<proteinExistence type="inferred from homology"/>
<dbReference type="PANTHER" id="PTHR44267:SF1">
    <property type="entry name" value="WD REPEAT-CONTAINING PROTEIN 43"/>
    <property type="match status" value="1"/>
</dbReference>
<name>A0A3N4ISL0_ASCIM</name>
<dbReference type="GO" id="GO:0032040">
    <property type="term" value="C:small-subunit processome"/>
    <property type="evidence" value="ECO:0007669"/>
    <property type="project" value="UniProtKB-ARBA"/>
</dbReference>
<dbReference type="InterPro" id="IPR007148">
    <property type="entry name" value="SSU_processome_Utp12"/>
</dbReference>
<protein>
    <submittedName>
        <fullName evidence="6">NUC189-domain-containing protein</fullName>
    </submittedName>
</protein>
<feature type="compositionally biased region" description="Acidic residues" evidence="4">
    <location>
        <begin position="631"/>
        <end position="645"/>
    </location>
</feature>
<dbReference type="Pfam" id="PF04003">
    <property type="entry name" value="Utp12"/>
    <property type="match status" value="1"/>
</dbReference>
<organism evidence="6 7">
    <name type="scientific">Ascobolus immersus RN42</name>
    <dbReference type="NCBI Taxonomy" id="1160509"/>
    <lineage>
        <taxon>Eukaryota</taxon>
        <taxon>Fungi</taxon>
        <taxon>Dikarya</taxon>
        <taxon>Ascomycota</taxon>
        <taxon>Pezizomycotina</taxon>
        <taxon>Pezizomycetes</taxon>
        <taxon>Pezizales</taxon>
        <taxon>Ascobolaceae</taxon>
        <taxon>Ascobolus</taxon>
    </lineage>
</organism>
<feature type="domain" description="Small-subunit processome Utp12" evidence="5">
    <location>
        <begin position="495"/>
        <end position="598"/>
    </location>
</feature>
<dbReference type="Proteomes" id="UP000275078">
    <property type="component" value="Unassembled WGS sequence"/>
</dbReference>
<sequence length="757" mass="80910">MVSKKVAPPKASVSAVKASATSLSTASSIKRASFSPSNLRLDLFASLIDGIDSQRLRIHDASTGRLRCEYAFEKGLTCNSIAWNTVGGDDGKKQRKKRKRTGDELNDTASGKALVALAVSNGNILLYSPGDNELVGTLANGHVGAAYDFAFSTDIESTTAWSCGADGKLVEWNWKSQEILRSVPLPEQSYTKITSALPHLLLASHNVLAVNASELDVSEAASFQASTTPIHTIISAGDDLFVTSADSERFINIYSISQNRLVKALVAQSDVRKISLSGSGSSTVLLAVTEDGAIELFSNPFVVEAAAETSSRRKKTTTKSDAQIRIVRPNKAAVPAVDALLQNGEVVAAWPEGGARMDFERVKAQDDDGKLTLSGATEIVKAKAVGIGGGDNMNGAKDMGDVNFNQAQAVVVSGNALGDVGMEDAESAAEDEASSDEDSPQEAEPSFGEKFQALDISATHKERTLKAPTTETKRALQPVAPGSLTTVLSQALKTNDKALLESCFQVTDSKVILATIRRLESPLAVTLLEKLAERIARKPGRAGSLGTWVRWTLVAHGGYLVSLPNLVKTLSTLHGTLTTRAAALPRLLALQGRLDMLNAQLELRNSMRGAGEYGSTAAAREREEQVTYIEGQEDYSSDEEPEEVGMEGFTIDDASFVKGKGGDSEGEGTDEEDEELIDDEENEEEDSDEETSDEDGLLDTMAEVTDDDESDELEEDELDYSDIDDEDVVASDSEDGEVQLAKPKSKSSKASPTKKKK</sequence>
<dbReference type="InterPro" id="IPR001680">
    <property type="entry name" value="WD40_rpt"/>
</dbReference>
<dbReference type="InterPro" id="IPR036322">
    <property type="entry name" value="WD40_repeat_dom_sf"/>
</dbReference>
<comment type="similarity">
    <text evidence="3">Belongs to the UTP5 family.</text>
</comment>
<dbReference type="InterPro" id="IPR052414">
    <property type="entry name" value="U3_snoRNA-assoc_WDR"/>
</dbReference>
<dbReference type="InterPro" id="IPR015943">
    <property type="entry name" value="WD40/YVTN_repeat-like_dom_sf"/>
</dbReference>
<evidence type="ECO:0000256" key="4">
    <source>
        <dbReference type="SAM" id="MobiDB-lite"/>
    </source>
</evidence>
<evidence type="ECO:0000259" key="5">
    <source>
        <dbReference type="Pfam" id="PF04003"/>
    </source>
</evidence>
<feature type="compositionally biased region" description="Basic residues" evidence="4">
    <location>
        <begin position="743"/>
        <end position="757"/>
    </location>
</feature>
<dbReference type="Gene3D" id="2.130.10.10">
    <property type="entry name" value="YVTN repeat-like/Quinoprotein amine dehydrogenase"/>
    <property type="match status" value="1"/>
</dbReference>
<dbReference type="STRING" id="1160509.A0A3N4ISL0"/>
<comment type="subcellular location">
    <subcellularLocation>
        <location evidence="1">Nucleus</location>
    </subcellularLocation>
</comment>
<dbReference type="GO" id="GO:0000462">
    <property type="term" value="P:maturation of SSU-rRNA from tricistronic rRNA transcript (SSU-rRNA, 5.8S rRNA, LSU-rRNA)"/>
    <property type="evidence" value="ECO:0007669"/>
    <property type="project" value="TreeGrafter"/>
</dbReference>
<feature type="compositionally biased region" description="Acidic residues" evidence="4">
    <location>
        <begin position="704"/>
        <end position="737"/>
    </location>
</feature>
<gene>
    <name evidence="6" type="ORF">BJ508DRAFT_410740</name>
</gene>
<feature type="compositionally biased region" description="Acidic residues" evidence="4">
    <location>
        <begin position="423"/>
        <end position="441"/>
    </location>
</feature>
<dbReference type="SUPFAM" id="SSF50978">
    <property type="entry name" value="WD40 repeat-like"/>
    <property type="match status" value="1"/>
</dbReference>
<dbReference type="OrthoDB" id="30195at2759"/>
<feature type="region of interest" description="Disordered" evidence="4">
    <location>
        <begin position="629"/>
        <end position="757"/>
    </location>
</feature>
<feature type="compositionally biased region" description="Acidic residues" evidence="4">
    <location>
        <begin position="664"/>
        <end position="697"/>
    </location>
</feature>
<accession>A0A3N4ISL0</accession>
<evidence type="ECO:0000256" key="1">
    <source>
        <dbReference type="ARBA" id="ARBA00004123"/>
    </source>
</evidence>
<keyword evidence="2" id="KW-0539">Nucleus</keyword>
<dbReference type="SMART" id="SM00320">
    <property type="entry name" value="WD40"/>
    <property type="match status" value="4"/>
</dbReference>
<feature type="region of interest" description="Disordered" evidence="4">
    <location>
        <begin position="423"/>
        <end position="446"/>
    </location>
</feature>
<evidence type="ECO:0000313" key="7">
    <source>
        <dbReference type="Proteomes" id="UP000275078"/>
    </source>
</evidence>
<keyword evidence="7" id="KW-1185">Reference proteome</keyword>
<evidence type="ECO:0000313" key="6">
    <source>
        <dbReference type="EMBL" id="RPA87200.1"/>
    </source>
</evidence>